<reference evidence="2 3" key="1">
    <citation type="submission" date="2018-12" db="EMBL/GenBank/DDBJ databases">
        <title>Pseudomonas aeruginosa Diversity Panel.</title>
        <authorList>
            <person name="Snesrud E."/>
            <person name="Mcgann P."/>
        </authorList>
    </citation>
    <scope>NUCLEOTIDE SEQUENCE [LARGE SCALE GENOMIC DNA]</scope>
    <source>
        <strain evidence="2 3">MRSN6241</strain>
    </source>
</reference>
<feature type="compositionally biased region" description="Basic and acidic residues" evidence="1">
    <location>
        <begin position="40"/>
        <end position="51"/>
    </location>
</feature>
<organism evidence="2 3">
    <name type="scientific">Pseudomonas aeruginosa</name>
    <dbReference type="NCBI Taxonomy" id="287"/>
    <lineage>
        <taxon>Bacteria</taxon>
        <taxon>Pseudomonadati</taxon>
        <taxon>Pseudomonadota</taxon>
        <taxon>Gammaproteobacteria</taxon>
        <taxon>Pseudomonadales</taxon>
        <taxon>Pseudomonadaceae</taxon>
        <taxon>Pseudomonas</taxon>
    </lineage>
</organism>
<evidence type="ECO:0000313" key="3">
    <source>
        <dbReference type="Proteomes" id="UP000276985"/>
    </source>
</evidence>
<dbReference type="EMBL" id="RXTL01000019">
    <property type="protein sequence ID" value="RTS46464.1"/>
    <property type="molecule type" value="Genomic_DNA"/>
</dbReference>
<proteinExistence type="predicted"/>
<gene>
    <name evidence="2" type="ORF">DY940_15010</name>
</gene>
<name>A0ABD7K3T0_PSEAI</name>
<sequence>MLWDRQRIAGAGGQQQHQAQRKECECRAFHDEYCREPERGVRPDAATHDNAARVGRASGQLREATIV</sequence>
<dbReference type="Proteomes" id="UP000276985">
    <property type="component" value="Unassembled WGS sequence"/>
</dbReference>
<evidence type="ECO:0000256" key="1">
    <source>
        <dbReference type="SAM" id="MobiDB-lite"/>
    </source>
</evidence>
<protein>
    <submittedName>
        <fullName evidence="2">Uncharacterized protein</fullName>
    </submittedName>
</protein>
<accession>A0ABD7K3T0</accession>
<evidence type="ECO:0000313" key="2">
    <source>
        <dbReference type="EMBL" id="RTS46464.1"/>
    </source>
</evidence>
<feature type="region of interest" description="Disordered" evidence="1">
    <location>
        <begin position="40"/>
        <end position="67"/>
    </location>
</feature>
<feature type="region of interest" description="Disordered" evidence="1">
    <location>
        <begin position="1"/>
        <end position="20"/>
    </location>
</feature>
<dbReference type="AlphaFoldDB" id="A0ABD7K3T0"/>
<comment type="caution">
    <text evidence="2">The sequence shown here is derived from an EMBL/GenBank/DDBJ whole genome shotgun (WGS) entry which is preliminary data.</text>
</comment>